<dbReference type="PANTHER" id="PTHR12616:SF15">
    <property type="entry name" value="RING-TYPE DOMAIN-CONTAINING PROTEIN"/>
    <property type="match status" value="1"/>
</dbReference>
<reference evidence="2" key="2">
    <citation type="journal article" date="2017" name="Nat. Plants">
        <title>The Aegilops tauschii genome reveals multiple impacts of transposons.</title>
        <authorList>
            <person name="Zhao G."/>
            <person name="Zou C."/>
            <person name="Li K."/>
            <person name="Wang K."/>
            <person name="Li T."/>
            <person name="Gao L."/>
            <person name="Zhang X."/>
            <person name="Wang H."/>
            <person name="Yang Z."/>
            <person name="Liu X."/>
            <person name="Jiang W."/>
            <person name="Mao L."/>
            <person name="Kong X."/>
            <person name="Jiao Y."/>
            <person name="Jia J."/>
        </authorList>
    </citation>
    <scope>NUCLEOTIDE SEQUENCE [LARGE SCALE GENOMIC DNA]</scope>
    <source>
        <strain evidence="2">cv. AL8/78</strain>
    </source>
</reference>
<sequence>MLAVLNLRGQLCLFSKDGSELRRTIFILDGLVFDDSILYHTHFSNRFGNPERHFNNSVAVRGATVYILGPSFLTVSRLLPWKEWIEALKRAGDWMGAMDMAMKLYDGHTQGVVDLPRTLDSIREAIMPYLVELLLSYIGYVSEYISIALSNHTGKGGAADGLIDADRSLLTEREEQYARVGGVAVEFCVHIGRNDILFDTVFSKFVAAQSGGRLVLINSYKNYNLSITLILFCSCLKLTQSSFPCLKQLSLDHSLLHPVFLLNFSLQECKGRQFSSFRSKLQAFCKSLLVVALMGSSCVARHFSPSFCCFDSI</sequence>
<evidence type="ECO:0000313" key="2">
    <source>
        <dbReference type="Proteomes" id="UP000015105"/>
    </source>
</evidence>
<evidence type="ECO:0000313" key="1">
    <source>
        <dbReference type="EnsemblPlants" id="AET7Gv21159800.20"/>
    </source>
</evidence>
<reference evidence="1" key="5">
    <citation type="journal article" date="2021" name="G3 (Bethesda)">
        <title>Aegilops tauschii genome assembly Aet v5.0 features greater sequence contiguity and improved annotation.</title>
        <authorList>
            <person name="Wang L."/>
            <person name="Zhu T."/>
            <person name="Rodriguez J.C."/>
            <person name="Deal K.R."/>
            <person name="Dubcovsky J."/>
            <person name="McGuire P.E."/>
            <person name="Lux T."/>
            <person name="Spannagl M."/>
            <person name="Mayer K.F.X."/>
            <person name="Baldrich P."/>
            <person name="Meyers B.C."/>
            <person name="Huo N."/>
            <person name="Gu Y.Q."/>
            <person name="Zhou H."/>
            <person name="Devos K.M."/>
            <person name="Bennetzen J.L."/>
            <person name="Unver T."/>
            <person name="Budak H."/>
            <person name="Gulick P.J."/>
            <person name="Galiba G."/>
            <person name="Kalapos B."/>
            <person name="Nelson D.R."/>
            <person name="Li P."/>
            <person name="You F.M."/>
            <person name="Luo M.C."/>
            <person name="Dvorak J."/>
        </authorList>
    </citation>
    <scope>NUCLEOTIDE SEQUENCE [LARGE SCALE GENOMIC DNA]</scope>
    <source>
        <strain evidence="1">cv. AL8/78</strain>
    </source>
</reference>
<protein>
    <recommendedName>
        <fullName evidence="3">Vacuolar protein sorting-associated protein 8 central domain-containing protein</fullName>
    </recommendedName>
</protein>
<dbReference type="GO" id="GO:0005770">
    <property type="term" value="C:late endosome"/>
    <property type="evidence" value="ECO:0007669"/>
    <property type="project" value="TreeGrafter"/>
</dbReference>
<dbReference type="EnsemblPlants" id="AET7Gv21159800.23">
    <property type="protein sequence ID" value="AET7Gv21159800.23"/>
    <property type="gene ID" value="AET7Gv21159800"/>
</dbReference>
<accession>A0A453SZ73</accession>
<dbReference type="Gramene" id="AET7Gv21159800.20">
    <property type="protein sequence ID" value="AET7Gv21159800.20"/>
    <property type="gene ID" value="AET7Gv21159800"/>
</dbReference>
<name>A0A453SZ73_AEGTS</name>
<dbReference type="GO" id="GO:0006623">
    <property type="term" value="P:protein targeting to vacuole"/>
    <property type="evidence" value="ECO:0007669"/>
    <property type="project" value="InterPro"/>
</dbReference>
<organism evidence="1 2">
    <name type="scientific">Aegilops tauschii subsp. strangulata</name>
    <name type="common">Goatgrass</name>
    <dbReference type="NCBI Taxonomy" id="200361"/>
    <lineage>
        <taxon>Eukaryota</taxon>
        <taxon>Viridiplantae</taxon>
        <taxon>Streptophyta</taxon>
        <taxon>Embryophyta</taxon>
        <taxon>Tracheophyta</taxon>
        <taxon>Spermatophyta</taxon>
        <taxon>Magnoliopsida</taxon>
        <taxon>Liliopsida</taxon>
        <taxon>Poales</taxon>
        <taxon>Poaceae</taxon>
        <taxon>BOP clade</taxon>
        <taxon>Pooideae</taxon>
        <taxon>Triticodae</taxon>
        <taxon>Triticeae</taxon>
        <taxon>Triticinae</taxon>
        <taxon>Aegilops</taxon>
    </lineage>
</organism>
<proteinExistence type="predicted"/>
<dbReference type="GO" id="GO:0034058">
    <property type="term" value="P:endosomal vesicle fusion"/>
    <property type="evidence" value="ECO:0007669"/>
    <property type="project" value="TreeGrafter"/>
</dbReference>
<dbReference type="Proteomes" id="UP000015105">
    <property type="component" value="Chromosome 7D"/>
</dbReference>
<dbReference type="GO" id="GO:0030897">
    <property type="term" value="C:HOPS complex"/>
    <property type="evidence" value="ECO:0007669"/>
    <property type="project" value="TreeGrafter"/>
</dbReference>
<dbReference type="Gramene" id="AET7Gv21159800.23">
    <property type="protein sequence ID" value="AET7Gv21159800.23"/>
    <property type="gene ID" value="AET7Gv21159800"/>
</dbReference>
<dbReference type="EnsemblPlants" id="AET7Gv21159800.20">
    <property type="protein sequence ID" value="AET7Gv21159800.20"/>
    <property type="gene ID" value="AET7Gv21159800"/>
</dbReference>
<dbReference type="InterPro" id="IPR045111">
    <property type="entry name" value="Vps41/Vps8"/>
</dbReference>
<keyword evidence="2" id="KW-1185">Reference proteome</keyword>
<dbReference type="AlphaFoldDB" id="A0A453SZ73"/>
<reference evidence="1" key="4">
    <citation type="submission" date="2019-03" db="UniProtKB">
        <authorList>
            <consortium name="EnsemblPlants"/>
        </authorList>
    </citation>
    <scope>IDENTIFICATION</scope>
</reference>
<dbReference type="PANTHER" id="PTHR12616">
    <property type="entry name" value="VACUOLAR PROTEIN SORTING VPS41"/>
    <property type="match status" value="1"/>
</dbReference>
<evidence type="ECO:0008006" key="3">
    <source>
        <dbReference type="Google" id="ProtNLM"/>
    </source>
</evidence>
<reference evidence="2" key="1">
    <citation type="journal article" date="2014" name="Science">
        <title>Ancient hybridizations among the ancestral genomes of bread wheat.</title>
        <authorList>
            <consortium name="International Wheat Genome Sequencing Consortium,"/>
            <person name="Marcussen T."/>
            <person name="Sandve S.R."/>
            <person name="Heier L."/>
            <person name="Spannagl M."/>
            <person name="Pfeifer M."/>
            <person name="Jakobsen K.S."/>
            <person name="Wulff B.B."/>
            <person name="Steuernagel B."/>
            <person name="Mayer K.F."/>
            <person name="Olsen O.A."/>
        </authorList>
    </citation>
    <scope>NUCLEOTIDE SEQUENCE [LARGE SCALE GENOMIC DNA]</scope>
    <source>
        <strain evidence="2">cv. AL8/78</strain>
    </source>
</reference>
<reference evidence="1" key="3">
    <citation type="journal article" date="2017" name="Nature">
        <title>Genome sequence of the progenitor of the wheat D genome Aegilops tauschii.</title>
        <authorList>
            <person name="Luo M.C."/>
            <person name="Gu Y.Q."/>
            <person name="Puiu D."/>
            <person name="Wang H."/>
            <person name="Twardziok S.O."/>
            <person name="Deal K.R."/>
            <person name="Huo N."/>
            <person name="Zhu T."/>
            <person name="Wang L."/>
            <person name="Wang Y."/>
            <person name="McGuire P.E."/>
            <person name="Liu S."/>
            <person name="Long H."/>
            <person name="Ramasamy R.K."/>
            <person name="Rodriguez J.C."/>
            <person name="Van S.L."/>
            <person name="Yuan L."/>
            <person name="Wang Z."/>
            <person name="Xia Z."/>
            <person name="Xiao L."/>
            <person name="Anderson O.D."/>
            <person name="Ouyang S."/>
            <person name="Liang Y."/>
            <person name="Zimin A.V."/>
            <person name="Pertea G."/>
            <person name="Qi P."/>
            <person name="Bennetzen J.L."/>
            <person name="Dai X."/>
            <person name="Dawson M.W."/>
            <person name="Muller H.G."/>
            <person name="Kugler K."/>
            <person name="Rivarola-Duarte L."/>
            <person name="Spannagl M."/>
            <person name="Mayer K.F.X."/>
            <person name="Lu F.H."/>
            <person name="Bevan M.W."/>
            <person name="Leroy P."/>
            <person name="Li P."/>
            <person name="You F.M."/>
            <person name="Sun Q."/>
            <person name="Liu Z."/>
            <person name="Lyons E."/>
            <person name="Wicker T."/>
            <person name="Salzberg S.L."/>
            <person name="Devos K.M."/>
            <person name="Dvorak J."/>
        </authorList>
    </citation>
    <scope>NUCLEOTIDE SEQUENCE [LARGE SCALE GENOMIC DNA]</scope>
    <source>
        <strain evidence="1">cv. AL8/78</strain>
    </source>
</reference>